<dbReference type="Pfam" id="PF08487">
    <property type="entry name" value="VIT"/>
    <property type="match status" value="1"/>
</dbReference>
<evidence type="ECO:0000259" key="1">
    <source>
        <dbReference type="PROSITE" id="PS51468"/>
    </source>
</evidence>
<dbReference type="PROSITE" id="PS51468">
    <property type="entry name" value="VIT"/>
    <property type="match status" value="1"/>
</dbReference>
<evidence type="ECO:0000313" key="2">
    <source>
        <dbReference type="EMBL" id="CAG8830823.1"/>
    </source>
</evidence>
<dbReference type="AlphaFoldDB" id="A0A9N9PI71"/>
<dbReference type="PANTHER" id="PTHR45737">
    <property type="entry name" value="VON WILLEBRAND FACTOR A DOMAIN-CONTAINING PROTEIN 5A"/>
    <property type="match status" value="1"/>
</dbReference>
<proteinExistence type="predicted"/>
<gene>
    <name evidence="2" type="ORF">CPELLU_LOCUS20654</name>
</gene>
<comment type="caution">
    <text evidence="2">The sequence shown here is derived from an EMBL/GenBank/DDBJ whole genome shotgun (WGS) entry which is preliminary data.</text>
</comment>
<dbReference type="OrthoDB" id="1729737at2759"/>
<dbReference type="InterPro" id="IPR013694">
    <property type="entry name" value="VIT"/>
</dbReference>
<dbReference type="Proteomes" id="UP000789759">
    <property type="component" value="Unassembled WGS sequence"/>
</dbReference>
<reference evidence="2" key="1">
    <citation type="submission" date="2021-06" db="EMBL/GenBank/DDBJ databases">
        <authorList>
            <person name="Kallberg Y."/>
            <person name="Tangrot J."/>
            <person name="Rosling A."/>
        </authorList>
    </citation>
    <scope>NUCLEOTIDE SEQUENCE</scope>
    <source>
        <strain evidence="2">FL966</strain>
    </source>
</reference>
<dbReference type="EMBL" id="CAJVQA010064829">
    <property type="protein sequence ID" value="CAG8830823.1"/>
    <property type="molecule type" value="Genomic_DNA"/>
</dbReference>
<dbReference type="PANTHER" id="PTHR45737:SF6">
    <property type="entry name" value="VON WILLEBRAND FACTOR A DOMAIN-CONTAINING PROTEIN 5A"/>
    <property type="match status" value="1"/>
</dbReference>
<organism evidence="2 3">
    <name type="scientific">Cetraspora pellucida</name>
    <dbReference type="NCBI Taxonomy" id="1433469"/>
    <lineage>
        <taxon>Eukaryota</taxon>
        <taxon>Fungi</taxon>
        <taxon>Fungi incertae sedis</taxon>
        <taxon>Mucoromycota</taxon>
        <taxon>Glomeromycotina</taxon>
        <taxon>Glomeromycetes</taxon>
        <taxon>Diversisporales</taxon>
        <taxon>Gigasporaceae</taxon>
        <taxon>Cetraspora</taxon>
    </lineage>
</organism>
<feature type="domain" description="VIT" evidence="1">
    <location>
        <begin position="3"/>
        <end position="62"/>
    </location>
</feature>
<evidence type="ECO:0000313" key="3">
    <source>
        <dbReference type="Proteomes" id="UP000789759"/>
    </source>
</evidence>
<keyword evidence="3" id="KW-1185">Reference proteome</keyword>
<sequence length="62" mass="6921">MQIYGLVFIAKNRPNPVPLQNVSVEANIVDMIAETTVCQTYKNVEKDAIEAIYKFPLHEAAA</sequence>
<feature type="non-terminal residue" evidence="2">
    <location>
        <position position="1"/>
    </location>
</feature>
<protein>
    <submittedName>
        <fullName evidence="2">4345_t:CDS:1</fullName>
    </submittedName>
</protein>
<name>A0A9N9PI71_9GLOM</name>
<accession>A0A9N9PI71</accession>